<evidence type="ECO:0000256" key="7">
    <source>
        <dbReference type="ARBA" id="ARBA00022771"/>
    </source>
</evidence>
<evidence type="ECO:0000256" key="2">
    <source>
        <dbReference type="ARBA" id="ARBA00022603"/>
    </source>
</evidence>
<dbReference type="Pfam" id="PF05253">
    <property type="entry name" value="zf-U11-48K"/>
    <property type="match status" value="1"/>
</dbReference>
<dbReference type="PROSITE" id="PS51800">
    <property type="entry name" value="ZF_CHHC_U11_48K"/>
    <property type="match status" value="1"/>
</dbReference>
<proteinExistence type="inferred from homology"/>
<reference evidence="15" key="1">
    <citation type="submission" date="2022-05" db="EMBL/GenBank/DDBJ databases">
        <authorList>
            <person name="Okamura Y."/>
        </authorList>
    </citation>
    <scope>NUCLEOTIDE SEQUENCE</scope>
</reference>
<comment type="caution">
    <text evidence="15">The sequence shown here is derived from an EMBL/GenBank/DDBJ whole genome shotgun (WGS) entry which is preliminary data.</text>
</comment>
<evidence type="ECO:0000256" key="9">
    <source>
        <dbReference type="ARBA" id="ARBA00048165"/>
    </source>
</evidence>
<evidence type="ECO:0000313" key="15">
    <source>
        <dbReference type="EMBL" id="CAH3999868.1"/>
    </source>
</evidence>
<comment type="catalytic activity">
    <reaction evidence="10 12">
        <text>cytidine(4) in tRNA(Gly)(GCC) + S-adenosyl-L-methionine = 2'-O-methylcytidine(4) in tRNA(Gly)(GCC) + S-adenosyl-L-homocysteine + H(+)</text>
        <dbReference type="Rhea" id="RHEA:43192"/>
        <dbReference type="Rhea" id="RHEA-COMP:10399"/>
        <dbReference type="Rhea" id="RHEA-COMP:10400"/>
        <dbReference type="ChEBI" id="CHEBI:15378"/>
        <dbReference type="ChEBI" id="CHEBI:57856"/>
        <dbReference type="ChEBI" id="CHEBI:59789"/>
        <dbReference type="ChEBI" id="CHEBI:74495"/>
        <dbReference type="ChEBI" id="CHEBI:82748"/>
        <dbReference type="EC" id="2.1.1.225"/>
    </reaction>
</comment>
<evidence type="ECO:0000256" key="3">
    <source>
        <dbReference type="ARBA" id="ARBA00022679"/>
    </source>
</evidence>
<protein>
    <recommendedName>
        <fullName evidence="12">tRNA:m(4)X modification enzyme TRM13</fullName>
        <ecNumber evidence="12">2.1.1.225</ecNumber>
    </recommendedName>
</protein>
<dbReference type="AlphaFoldDB" id="A0A9P0X5A3"/>
<name>A0A9P0X5A3_PIEBR</name>
<evidence type="ECO:0000256" key="6">
    <source>
        <dbReference type="ARBA" id="ARBA00022723"/>
    </source>
</evidence>
<organism evidence="15 16">
    <name type="scientific">Pieris brassicae</name>
    <name type="common">White butterfly</name>
    <name type="synonym">Large white butterfly</name>
    <dbReference type="NCBI Taxonomy" id="7116"/>
    <lineage>
        <taxon>Eukaryota</taxon>
        <taxon>Metazoa</taxon>
        <taxon>Ecdysozoa</taxon>
        <taxon>Arthropoda</taxon>
        <taxon>Hexapoda</taxon>
        <taxon>Insecta</taxon>
        <taxon>Pterygota</taxon>
        <taxon>Neoptera</taxon>
        <taxon>Endopterygota</taxon>
        <taxon>Lepidoptera</taxon>
        <taxon>Glossata</taxon>
        <taxon>Ditrysia</taxon>
        <taxon>Papilionoidea</taxon>
        <taxon>Pieridae</taxon>
        <taxon>Pierinae</taxon>
        <taxon>Pieris</taxon>
    </lineage>
</organism>
<keyword evidence="2 12" id="KW-0489">Methyltransferase</keyword>
<dbReference type="InterPro" id="IPR022776">
    <property type="entry name" value="TRM13/UPF0224_CHHC_Znf_dom"/>
</dbReference>
<evidence type="ECO:0000259" key="14">
    <source>
        <dbReference type="PROSITE" id="PS51800"/>
    </source>
</evidence>
<dbReference type="InterPro" id="IPR007871">
    <property type="entry name" value="Methyltransferase_TRM13"/>
</dbReference>
<keyword evidence="3 12" id="KW-0808">Transferase</keyword>
<comment type="function">
    <text evidence="12">tRNA methylase which 2'-O-methylates cytidine(4) in tRNA(Pro) and tRNA(Gly)(GCC), and adenosine(4) in tRNA(His).</text>
</comment>
<evidence type="ECO:0000256" key="8">
    <source>
        <dbReference type="ARBA" id="ARBA00022833"/>
    </source>
</evidence>
<dbReference type="PANTHER" id="PTHR12998">
    <property type="entry name" value="TRNA:M(4)X MODIFICATION ENZYME TRM13 HOMOLOG"/>
    <property type="match status" value="1"/>
</dbReference>
<comment type="catalytic activity">
    <reaction evidence="9 12">
        <text>cytidine(4) in tRNA(Pro) + S-adenosyl-L-methionine = 2'-O-methylcytidine(4) in tRNA(Pro) + S-adenosyl-L-homocysteine + H(+)</text>
        <dbReference type="Rhea" id="RHEA:32767"/>
        <dbReference type="Rhea" id="RHEA-COMP:10397"/>
        <dbReference type="Rhea" id="RHEA-COMP:10398"/>
        <dbReference type="ChEBI" id="CHEBI:15378"/>
        <dbReference type="ChEBI" id="CHEBI:57856"/>
        <dbReference type="ChEBI" id="CHEBI:59789"/>
        <dbReference type="ChEBI" id="CHEBI:74495"/>
        <dbReference type="ChEBI" id="CHEBI:82748"/>
        <dbReference type="EC" id="2.1.1.225"/>
    </reaction>
</comment>
<dbReference type="PANTHER" id="PTHR12998:SF0">
    <property type="entry name" value="TRNA:M(4)X MODIFICATION ENZYME TRM13 HOMOLOG"/>
    <property type="match status" value="1"/>
</dbReference>
<feature type="domain" description="CHHC U11-48K-type" evidence="14">
    <location>
        <begin position="65"/>
        <end position="92"/>
    </location>
</feature>
<sequence length="470" mass="53382">MTYEVGLRRQSEIKMTQEVPSLSPQCKFFVVRKKRFCRMTVRPGWNYCGEHQPQIGTKDGKDEKRIPCPNDNKHTCYASKLQKHLTICNARQQEVPPYIKYNVNAPAETGPLKQPLSEIPTTEIEQIIQKVNLLFDTYLKDKIDTMPDREIHPAVMGEFLTEGRTESSLRHLRQASKLMHIMEDEGLVKDHTCYVELGAGKGHLSYFAWHAWCPAASGSSILLVERASLRHKRDNKIRNMPDNSNNVENVAQKLSPELSNKNKMDSYENINNYDNKDDGCKTKSLQSANINEGSFRLRADLAHLILDLVPAIQKNDSIVGFAKHLCGVATDFSLRCLSSANTLPKTRGVLIATCCHHRCSSNGYVAHKHLMELGIDKREFNIMIGIVSWATCGDGRSRDDRGKRIVDGPKPDSVQRDSRRRREEVGRRAKAILDWGRVLYLRECGFDARLTYFVPDTVSLENLCIVAKKI</sequence>
<keyword evidence="7 12" id="KW-0863">Zinc-finger</keyword>
<dbReference type="Pfam" id="PF11722">
    <property type="entry name" value="zf-TRM13_CCCH"/>
    <property type="match status" value="1"/>
</dbReference>
<evidence type="ECO:0000256" key="10">
    <source>
        <dbReference type="ARBA" id="ARBA00048635"/>
    </source>
</evidence>
<gene>
    <name evidence="15" type="ORF">PIBRA_LOCUS2564</name>
</gene>
<keyword evidence="4 12" id="KW-0949">S-adenosyl-L-methionine</keyword>
<dbReference type="InterPro" id="IPR039044">
    <property type="entry name" value="Trm13"/>
</dbReference>
<evidence type="ECO:0000256" key="4">
    <source>
        <dbReference type="ARBA" id="ARBA00022691"/>
    </source>
</evidence>
<evidence type="ECO:0000256" key="13">
    <source>
        <dbReference type="SAM" id="MobiDB-lite"/>
    </source>
</evidence>
<dbReference type="Proteomes" id="UP001152562">
    <property type="component" value="Unassembled WGS sequence"/>
</dbReference>
<evidence type="ECO:0000256" key="12">
    <source>
        <dbReference type="RuleBase" id="RU367103"/>
    </source>
</evidence>
<dbReference type="InterPro" id="IPR021721">
    <property type="entry name" value="Znf_CCCH-type_TRM13"/>
</dbReference>
<dbReference type="GO" id="GO:0008270">
    <property type="term" value="F:zinc ion binding"/>
    <property type="evidence" value="ECO:0007669"/>
    <property type="project" value="UniProtKB-KW"/>
</dbReference>
<keyword evidence="6 12" id="KW-0479">Metal-binding</keyword>
<dbReference type="GO" id="GO:0106050">
    <property type="term" value="F:tRNA 2'-O-methyltransferase activity"/>
    <property type="evidence" value="ECO:0007669"/>
    <property type="project" value="UniProtKB-UniRule"/>
</dbReference>
<dbReference type="GO" id="GO:0030488">
    <property type="term" value="P:tRNA methylation"/>
    <property type="evidence" value="ECO:0007669"/>
    <property type="project" value="InterPro"/>
</dbReference>
<evidence type="ECO:0000256" key="1">
    <source>
        <dbReference type="ARBA" id="ARBA00005265"/>
    </source>
</evidence>
<dbReference type="EMBL" id="CALOZG010000003">
    <property type="protein sequence ID" value="CAH3999868.1"/>
    <property type="molecule type" value="Genomic_DNA"/>
</dbReference>
<feature type="region of interest" description="Disordered" evidence="13">
    <location>
        <begin position="395"/>
        <end position="421"/>
    </location>
</feature>
<dbReference type="Pfam" id="PF05206">
    <property type="entry name" value="TRM13"/>
    <property type="match status" value="1"/>
</dbReference>
<keyword evidence="5 12" id="KW-0819">tRNA processing</keyword>
<keyword evidence="16" id="KW-1185">Reference proteome</keyword>
<comment type="catalytic activity">
    <reaction evidence="11 12">
        <text>adenosine(4) in tRNA(His) + S-adenosyl-L-methionine = 2'-O-methyladenosine(4) in tRNA(His) + S-adenosyl-L-homocysteine + H(+)</text>
        <dbReference type="Rhea" id="RHEA:43196"/>
        <dbReference type="Rhea" id="RHEA-COMP:10401"/>
        <dbReference type="Rhea" id="RHEA-COMP:10402"/>
        <dbReference type="ChEBI" id="CHEBI:15378"/>
        <dbReference type="ChEBI" id="CHEBI:57856"/>
        <dbReference type="ChEBI" id="CHEBI:59789"/>
        <dbReference type="ChEBI" id="CHEBI:74411"/>
        <dbReference type="ChEBI" id="CHEBI:74477"/>
        <dbReference type="EC" id="2.1.1.225"/>
    </reaction>
</comment>
<keyword evidence="8 12" id="KW-0862">Zinc</keyword>
<evidence type="ECO:0000313" key="16">
    <source>
        <dbReference type="Proteomes" id="UP001152562"/>
    </source>
</evidence>
<comment type="similarity">
    <text evidence="1 12">Belongs to the methyltransferase TRM13 family.</text>
</comment>
<dbReference type="EC" id="2.1.1.225" evidence="12"/>
<evidence type="ECO:0000256" key="11">
    <source>
        <dbReference type="ARBA" id="ARBA00049393"/>
    </source>
</evidence>
<evidence type="ECO:0000256" key="5">
    <source>
        <dbReference type="ARBA" id="ARBA00022694"/>
    </source>
</evidence>
<accession>A0A9P0X5A3</accession>